<dbReference type="Proteomes" id="UP000076738">
    <property type="component" value="Unassembled WGS sequence"/>
</dbReference>
<evidence type="ECO:0000256" key="7">
    <source>
        <dbReference type="ARBA" id="ARBA00022801"/>
    </source>
</evidence>
<protein>
    <recommendedName>
        <fullName evidence="3">RNA helicase</fullName>
        <ecNumber evidence="3">3.6.4.13</ecNumber>
    </recommendedName>
</protein>
<keyword evidence="8 12" id="KW-0347">Helicase</keyword>
<dbReference type="FunFam" id="3.40.50.300:FF:000008">
    <property type="entry name" value="ATP-dependent RNA helicase RhlB"/>
    <property type="match status" value="1"/>
</dbReference>
<keyword evidence="9 12" id="KW-0067">ATP-binding</keyword>
<dbReference type="Pfam" id="PF00270">
    <property type="entry name" value="DEAD"/>
    <property type="match status" value="1"/>
</dbReference>
<dbReference type="PANTHER" id="PTHR47958">
    <property type="entry name" value="ATP-DEPENDENT RNA HELICASE DBP3"/>
    <property type="match status" value="1"/>
</dbReference>
<dbReference type="CDD" id="cd18787">
    <property type="entry name" value="SF2_C_DEAD"/>
    <property type="match status" value="1"/>
</dbReference>
<evidence type="ECO:0000256" key="8">
    <source>
        <dbReference type="ARBA" id="ARBA00022806"/>
    </source>
</evidence>
<dbReference type="AlphaFoldDB" id="A0A167GCW0"/>
<evidence type="ECO:0000256" key="4">
    <source>
        <dbReference type="ARBA" id="ARBA00022517"/>
    </source>
</evidence>
<dbReference type="Pfam" id="PF00271">
    <property type="entry name" value="Helicase_C"/>
    <property type="match status" value="1"/>
</dbReference>
<dbReference type="SUPFAM" id="SSF52540">
    <property type="entry name" value="P-loop containing nucleoside triphosphate hydrolases"/>
    <property type="match status" value="1"/>
</dbReference>
<evidence type="ECO:0000256" key="12">
    <source>
        <dbReference type="RuleBase" id="RU000492"/>
    </source>
</evidence>
<keyword evidence="5" id="KW-0698">rRNA processing</keyword>
<dbReference type="Gene3D" id="3.40.50.300">
    <property type="entry name" value="P-loop containing nucleotide triphosphate hydrolases"/>
    <property type="match status" value="2"/>
</dbReference>
<dbReference type="GO" id="GO:0003676">
    <property type="term" value="F:nucleic acid binding"/>
    <property type="evidence" value="ECO:0007669"/>
    <property type="project" value="InterPro"/>
</dbReference>
<dbReference type="SMART" id="SM00490">
    <property type="entry name" value="HELICc"/>
    <property type="match status" value="1"/>
</dbReference>
<evidence type="ECO:0000313" key="17">
    <source>
        <dbReference type="Proteomes" id="UP000076738"/>
    </source>
</evidence>
<dbReference type="InterPro" id="IPR000629">
    <property type="entry name" value="RNA-helicase_DEAD-box_CS"/>
</dbReference>
<comment type="similarity">
    <text evidence="2">Belongs to the DEAD box helicase family. DDX5/DBP2 subfamily.</text>
</comment>
<evidence type="ECO:0000256" key="2">
    <source>
        <dbReference type="ARBA" id="ARBA00009334"/>
    </source>
</evidence>
<dbReference type="STRING" id="1330018.A0A167GCW0"/>
<dbReference type="PROSITE" id="PS51194">
    <property type="entry name" value="HELICASE_CTER"/>
    <property type="match status" value="1"/>
</dbReference>
<evidence type="ECO:0000313" key="16">
    <source>
        <dbReference type="EMBL" id="KZO90419.1"/>
    </source>
</evidence>
<dbReference type="GO" id="GO:0016787">
    <property type="term" value="F:hydrolase activity"/>
    <property type="evidence" value="ECO:0007669"/>
    <property type="project" value="UniProtKB-KW"/>
</dbReference>
<feature type="domain" description="Helicase C-terminal" evidence="15">
    <location>
        <begin position="384"/>
        <end position="532"/>
    </location>
</feature>
<name>A0A167GCW0_CALVF</name>
<evidence type="ECO:0000256" key="9">
    <source>
        <dbReference type="ARBA" id="ARBA00022840"/>
    </source>
</evidence>
<gene>
    <name evidence="16" type="ORF">CALVIDRAFT_531452</name>
</gene>
<dbReference type="InterPro" id="IPR001650">
    <property type="entry name" value="Helicase_C-like"/>
</dbReference>
<dbReference type="SMART" id="SM00487">
    <property type="entry name" value="DEXDc"/>
    <property type="match status" value="1"/>
</dbReference>
<dbReference type="GO" id="GO:0003724">
    <property type="term" value="F:RNA helicase activity"/>
    <property type="evidence" value="ECO:0007669"/>
    <property type="project" value="UniProtKB-EC"/>
</dbReference>
<keyword evidence="6 12" id="KW-0547">Nucleotide-binding</keyword>
<dbReference type="InterPro" id="IPR044742">
    <property type="entry name" value="DEAD/DEAH_RhlB"/>
</dbReference>
<evidence type="ECO:0000256" key="11">
    <source>
        <dbReference type="ARBA" id="ARBA00037449"/>
    </source>
</evidence>
<dbReference type="InterPro" id="IPR014001">
    <property type="entry name" value="Helicase_ATP-bd"/>
</dbReference>
<evidence type="ECO:0000256" key="6">
    <source>
        <dbReference type="ARBA" id="ARBA00022741"/>
    </source>
</evidence>
<dbReference type="InterPro" id="IPR027417">
    <property type="entry name" value="P-loop_NTPase"/>
</dbReference>
<dbReference type="EC" id="3.6.4.13" evidence="3"/>
<comment type="subcellular location">
    <subcellularLocation>
        <location evidence="1">Nucleus</location>
        <location evidence="1">Nucleolus</location>
    </subcellularLocation>
</comment>
<dbReference type="PROSITE" id="PS00039">
    <property type="entry name" value="DEAD_ATP_HELICASE"/>
    <property type="match status" value="1"/>
</dbReference>
<dbReference type="EMBL" id="KV417342">
    <property type="protein sequence ID" value="KZO90419.1"/>
    <property type="molecule type" value="Genomic_DNA"/>
</dbReference>
<dbReference type="CDD" id="cd00268">
    <property type="entry name" value="DEADc"/>
    <property type="match status" value="1"/>
</dbReference>
<accession>A0A167GCW0</accession>
<dbReference type="GO" id="GO:0005524">
    <property type="term" value="F:ATP binding"/>
    <property type="evidence" value="ECO:0007669"/>
    <property type="project" value="UniProtKB-KW"/>
</dbReference>
<evidence type="ECO:0000256" key="10">
    <source>
        <dbReference type="ARBA" id="ARBA00023242"/>
    </source>
</evidence>
<evidence type="ECO:0000256" key="1">
    <source>
        <dbReference type="ARBA" id="ARBA00004604"/>
    </source>
</evidence>
<feature type="domain" description="Helicase ATP-binding" evidence="14">
    <location>
        <begin position="171"/>
        <end position="354"/>
    </location>
</feature>
<evidence type="ECO:0000256" key="3">
    <source>
        <dbReference type="ARBA" id="ARBA00012552"/>
    </source>
</evidence>
<comment type="function">
    <text evidence="11">ATP-dependent RNA helicase required for 60S ribosomal subunit synthesis. Involved in efficient pre-rRNA processing, predominantly at site A3, which is necessary for the normal formation of 25S and 5.8S rRNAs.</text>
</comment>
<dbReference type="OrthoDB" id="196131at2759"/>
<feature type="region of interest" description="Disordered" evidence="13">
    <location>
        <begin position="35"/>
        <end position="80"/>
    </location>
</feature>
<dbReference type="PROSITE" id="PS51192">
    <property type="entry name" value="HELICASE_ATP_BIND_1"/>
    <property type="match status" value="1"/>
</dbReference>
<keyword evidence="4" id="KW-0690">Ribosome biogenesis</keyword>
<evidence type="ECO:0000259" key="15">
    <source>
        <dbReference type="PROSITE" id="PS51194"/>
    </source>
</evidence>
<dbReference type="InterPro" id="IPR011545">
    <property type="entry name" value="DEAD/DEAH_box_helicase_dom"/>
</dbReference>
<keyword evidence="17" id="KW-1185">Reference proteome</keyword>
<sequence length="553" mass="60240">MLRRPLRAQSALATLRQLRLLRLPVRTLHTTLPTLSAPNARTANPFASPFGGPSSSGGGSLGYAPSGPARPKRDFQPYVPSGKHVSKVEVVKDVYTESGPTAARPMHEVEQFWKENEMTIRDGAGHEPGGVGGTRKPVLTFGELECIPHELQTTLRGTTFSTPTPIQAQTWPIVLSGRDLIGVAQTGSGKTLSYVLPAIAHLRAQPGWRPGMSSSGGFGVSPSVLVVAPTRELVVQIATESLKYTQSCRITVVPVYGGTDKRVQMQNLRRGADVIIATPGRLNDLVQMNVLNLGRITYLVMDEADRMLDMGFEPQIRQVVENLPPNRQTLLWSATWPKEVQALARDFIHPTEHVHVTVGSHELEANKDVHQVVEHVEASGKPMALQNHLTRILTAQPKAKVIIFVATKMTADMLHQGLAQGGYPVVTIHGDKTQDARDRNIDHFRAGRAQVLVATDVCARGLDVKDVHTVFNYDVPNNPEDYVHRIGRTGRAGAKGEAVSFLTDDDRGRADGLIKVIQSAGQEAEPWLLKTPAAYQLRPCGTVMFASSFGGDR</sequence>
<reference evidence="16 17" key="1">
    <citation type="journal article" date="2016" name="Mol. Biol. Evol.">
        <title>Comparative Genomics of Early-Diverging Mushroom-Forming Fungi Provides Insights into the Origins of Lignocellulose Decay Capabilities.</title>
        <authorList>
            <person name="Nagy L.G."/>
            <person name="Riley R."/>
            <person name="Tritt A."/>
            <person name="Adam C."/>
            <person name="Daum C."/>
            <person name="Floudas D."/>
            <person name="Sun H."/>
            <person name="Yadav J.S."/>
            <person name="Pangilinan J."/>
            <person name="Larsson K.H."/>
            <person name="Matsuura K."/>
            <person name="Barry K."/>
            <person name="Labutti K."/>
            <person name="Kuo R."/>
            <person name="Ohm R.A."/>
            <person name="Bhattacharya S.S."/>
            <person name="Shirouzu T."/>
            <person name="Yoshinaga Y."/>
            <person name="Martin F.M."/>
            <person name="Grigoriev I.V."/>
            <person name="Hibbett D.S."/>
        </authorList>
    </citation>
    <scope>NUCLEOTIDE SEQUENCE [LARGE SCALE GENOMIC DNA]</scope>
    <source>
        <strain evidence="16 17">TUFC12733</strain>
    </source>
</reference>
<evidence type="ECO:0000256" key="5">
    <source>
        <dbReference type="ARBA" id="ARBA00022552"/>
    </source>
</evidence>
<evidence type="ECO:0000259" key="14">
    <source>
        <dbReference type="PROSITE" id="PS51192"/>
    </source>
</evidence>
<evidence type="ECO:0000256" key="13">
    <source>
        <dbReference type="SAM" id="MobiDB-lite"/>
    </source>
</evidence>
<keyword evidence="10" id="KW-0539">Nucleus</keyword>
<organism evidence="16 17">
    <name type="scientific">Calocera viscosa (strain TUFC12733)</name>
    <dbReference type="NCBI Taxonomy" id="1330018"/>
    <lineage>
        <taxon>Eukaryota</taxon>
        <taxon>Fungi</taxon>
        <taxon>Dikarya</taxon>
        <taxon>Basidiomycota</taxon>
        <taxon>Agaricomycotina</taxon>
        <taxon>Dacrymycetes</taxon>
        <taxon>Dacrymycetales</taxon>
        <taxon>Dacrymycetaceae</taxon>
        <taxon>Calocera</taxon>
    </lineage>
</organism>
<proteinExistence type="inferred from homology"/>
<keyword evidence="7 12" id="KW-0378">Hydrolase</keyword>